<name>A0ABR0M7H3_9PEZI</name>
<dbReference type="Proteomes" id="UP001357485">
    <property type="component" value="Unassembled WGS sequence"/>
</dbReference>
<evidence type="ECO:0000313" key="2">
    <source>
        <dbReference type="EMBL" id="KAK5284658.1"/>
    </source>
</evidence>
<accession>A0ABR0M7H3</accession>
<sequence length="73" mass="7932">MSSGRQPKRQKMSPETEAAGEATVAIVPKKERSKRPKSASGTKEPEEEGLYVLIMDGVSLVKVSIAWSSDQDL</sequence>
<dbReference type="EMBL" id="JAVRRA010000770">
    <property type="protein sequence ID" value="KAK5284658.1"/>
    <property type="molecule type" value="Genomic_DNA"/>
</dbReference>
<comment type="caution">
    <text evidence="2">The sequence shown here is derived from an EMBL/GenBank/DDBJ whole genome shotgun (WGS) entry which is preliminary data.</text>
</comment>
<evidence type="ECO:0000256" key="1">
    <source>
        <dbReference type="SAM" id="MobiDB-lite"/>
    </source>
</evidence>
<gene>
    <name evidence="2" type="ORF">LTR16_005088</name>
</gene>
<feature type="compositionally biased region" description="Basic residues" evidence="1">
    <location>
        <begin position="1"/>
        <end position="11"/>
    </location>
</feature>
<organism evidence="2 3">
    <name type="scientific">Cryomyces antarcticus</name>
    <dbReference type="NCBI Taxonomy" id="329879"/>
    <lineage>
        <taxon>Eukaryota</taxon>
        <taxon>Fungi</taxon>
        <taxon>Dikarya</taxon>
        <taxon>Ascomycota</taxon>
        <taxon>Pezizomycotina</taxon>
        <taxon>Dothideomycetes</taxon>
        <taxon>Dothideomycetes incertae sedis</taxon>
        <taxon>Cryomyces</taxon>
    </lineage>
</organism>
<feature type="region of interest" description="Disordered" evidence="1">
    <location>
        <begin position="1"/>
        <end position="49"/>
    </location>
</feature>
<protein>
    <submittedName>
        <fullName evidence="2">Uncharacterized protein</fullName>
    </submittedName>
</protein>
<reference evidence="2 3" key="1">
    <citation type="submission" date="2023-08" db="EMBL/GenBank/DDBJ databases">
        <title>Black Yeasts Isolated from many extreme environments.</title>
        <authorList>
            <person name="Coleine C."/>
            <person name="Stajich J.E."/>
            <person name="Selbmann L."/>
        </authorList>
    </citation>
    <scope>NUCLEOTIDE SEQUENCE [LARGE SCALE GENOMIC DNA]</scope>
    <source>
        <strain evidence="2 3">CCFEE 536</strain>
    </source>
</reference>
<evidence type="ECO:0000313" key="3">
    <source>
        <dbReference type="Proteomes" id="UP001357485"/>
    </source>
</evidence>
<keyword evidence="3" id="KW-1185">Reference proteome</keyword>
<proteinExistence type="predicted"/>